<reference evidence="2" key="1">
    <citation type="submission" date="2018-05" db="EMBL/GenBank/DDBJ databases">
        <authorList>
            <person name="Lanie J.A."/>
            <person name="Ng W.-L."/>
            <person name="Kazmierczak K.M."/>
            <person name="Andrzejewski T.M."/>
            <person name="Davidsen T.M."/>
            <person name="Wayne K.J."/>
            <person name="Tettelin H."/>
            <person name="Glass J.I."/>
            <person name="Rusch D."/>
            <person name="Podicherti R."/>
            <person name="Tsui H.-C.T."/>
            <person name="Winkler M.E."/>
        </authorList>
    </citation>
    <scope>NUCLEOTIDE SEQUENCE</scope>
</reference>
<dbReference type="Pfam" id="PF01551">
    <property type="entry name" value="Peptidase_M23"/>
    <property type="match status" value="1"/>
</dbReference>
<dbReference type="InterPro" id="IPR050570">
    <property type="entry name" value="Cell_wall_metabolism_enzyme"/>
</dbReference>
<dbReference type="Gene3D" id="2.70.70.10">
    <property type="entry name" value="Glucose Permease (Domain IIA)"/>
    <property type="match status" value="1"/>
</dbReference>
<dbReference type="GO" id="GO:0004222">
    <property type="term" value="F:metalloendopeptidase activity"/>
    <property type="evidence" value="ECO:0007669"/>
    <property type="project" value="TreeGrafter"/>
</dbReference>
<feature type="domain" description="M23ase beta-sheet core" evidence="1">
    <location>
        <begin position="132"/>
        <end position="205"/>
    </location>
</feature>
<organism evidence="2">
    <name type="scientific">marine metagenome</name>
    <dbReference type="NCBI Taxonomy" id="408172"/>
    <lineage>
        <taxon>unclassified sequences</taxon>
        <taxon>metagenomes</taxon>
        <taxon>ecological metagenomes</taxon>
    </lineage>
</organism>
<dbReference type="EMBL" id="UINC01001034">
    <property type="protein sequence ID" value="SUZ68216.1"/>
    <property type="molecule type" value="Genomic_DNA"/>
</dbReference>
<dbReference type="CDD" id="cd12797">
    <property type="entry name" value="M23_peptidase"/>
    <property type="match status" value="1"/>
</dbReference>
<dbReference type="PANTHER" id="PTHR21666:SF270">
    <property type="entry name" value="MUREIN HYDROLASE ACTIVATOR ENVC"/>
    <property type="match status" value="1"/>
</dbReference>
<sequence length="231" mass="25422">MVVLNACAAPTASIAPEISTPTKNGFLFYIDEGVNLHTDELLQTIQLPSQNYSVPEYSNLLPNALREYRAGIHEGIDFPTPLNTPIMAVSSGIVVRSNPTHSDVDIDTYKAFLETTQKLSKTPDDIYNYILLGKSIIIDHGYTIVPNFRTISVYAHLSSITEGILPGIKVEKGQVIGLAGNTGTSSGALRNDRGAHLHWEIHFENTTGRYFLGQNIPPEILKDNIDLLFDK</sequence>
<dbReference type="InterPro" id="IPR011055">
    <property type="entry name" value="Dup_hybrid_motif"/>
</dbReference>
<proteinExistence type="predicted"/>
<gene>
    <name evidence="2" type="ORF">METZ01_LOCUS21070</name>
</gene>
<evidence type="ECO:0000259" key="1">
    <source>
        <dbReference type="Pfam" id="PF01551"/>
    </source>
</evidence>
<dbReference type="PANTHER" id="PTHR21666">
    <property type="entry name" value="PEPTIDASE-RELATED"/>
    <property type="match status" value="1"/>
</dbReference>
<protein>
    <recommendedName>
        <fullName evidence="1">M23ase beta-sheet core domain-containing protein</fullName>
    </recommendedName>
</protein>
<dbReference type="AlphaFoldDB" id="A0A381PMG8"/>
<name>A0A381PMG8_9ZZZZ</name>
<accession>A0A381PMG8</accession>
<dbReference type="SUPFAM" id="SSF51261">
    <property type="entry name" value="Duplicated hybrid motif"/>
    <property type="match status" value="1"/>
</dbReference>
<dbReference type="InterPro" id="IPR016047">
    <property type="entry name" value="M23ase_b-sheet_dom"/>
</dbReference>
<evidence type="ECO:0000313" key="2">
    <source>
        <dbReference type="EMBL" id="SUZ68216.1"/>
    </source>
</evidence>